<dbReference type="InterPro" id="IPR050446">
    <property type="entry name" value="FAD-oxidoreductase/Apoptosis"/>
</dbReference>
<keyword evidence="9" id="KW-0520">NAD</keyword>
<evidence type="ECO:0000256" key="11">
    <source>
        <dbReference type="ARBA" id="ARBA00047786"/>
    </source>
</evidence>
<dbReference type="InterPro" id="IPR036188">
    <property type="entry name" value="FAD/NAD-bd_sf"/>
</dbReference>
<evidence type="ECO:0000313" key="17">
    <source>
        <dbReference type="RefSeq" id="XP_014667146.1"/>
    </source>
</evidence>
<dbReference type="InterPro" id="IPR023753">
    <property type="entry name" value="FAD/NAD-binding_dom"/>
</dbReference>
<dbReference type="GeneID" id="106808807"/>
<keyword evidence="7" id="KW-0809">Transit peptide</keyword>
<sequence length="618" mass="67625">MLRLLHSTQLVRQQQSRLSAYVKRVQRVARSYSTPAKQHGGSQPTPTLNSLPVPKGSWADANAARQRKYNMQLIAGATVFGITVAYMYKNDIVYLNPPPRMTNPPVWEKGSIQASPLVGEGEESREPEVVLPPIPEHVQYVLIGAGTASFAAFRAIKSKDPTAKVLVIGDEDHYPYMRPPLSKELWFSDDPRTPTTLRFKQWNGKERSLFFEPDAFYTEARTLPLQENGGVAVVRGRKAVKIDAVKKKVILDNGIEVKYDKVLIATGGKPRNLRAVQKAGDAMKGKVTLFRGVESYRKLEKVASSVKSIAVIGGGFLGSELACALGKRGHETGLKVIQMFPESGNMGRVLPEFLSHWTTNKVANEGVTVMPNSVVKSASITRSGKVSLKLKDNTEVEADHVVVAVGIEPNVELALPSGLELDETHGGFRVNAELEARSNIWVAGDASCFYDIKLGRRRVEHHDHAVVSGRLAGENMTGAGKPYWHQSMFWSDLGPDVGYEAIGIVDSSLPTTSVFAKATEKDTPKAVVTATGEGVRSETEEAATIEPPPTEGASEPPAKHQEDYGKGVVFYLKDSVVVGIVLWNVFNRMPIARKIIKDGGRNADLTELAKLFQLHESE</sequence>
<evidence type="ECO:0000259" key="14">
    <source>
        <dbReference type="Pfam" id="PF14721"/>
    </source>
</evidence>
<evidence type="ECO:0000256" key="1">
    <source>
        <dbReference type="ARBA" id="ARBA00001974"/>
    </source>
</evidence>
<dbReference type="RefSeq" id="XP_014667149.1">
    <property type="nucleotide sequence ID" value="XM_014811663.1"/>
</dbReference>
<gene>
    <name evidence="17 18 19 20 21" type="primary">LOC106808807</name>
</gene>
<keyword evidence="10" id="KW-0496">Mitochondrion</keyword>
<dbReference type="Pfam" id="PF07992">
    <property type="entry name" value="Pyr_redox_2"/>
    <property type="match status" value="1"/>
</dbReference>
<keyword evidence="4" id="KW-0285">Flavoprotein</keyword>
<proteinExistence type="inferred from homology"/>
<dbReference type="RefSeq" id="XP_014667146.1">
    <property type="nucleotide sequence ID" value="XM_014811660.1"/>
</dbReference>
<evidence type="ECO:0000256" key="2">
    <source>
        <dbReference type="ARBA" id="ARBA00004173"/>
    </source>
</evidence>
<dbReference type="Pfam" id="PF14721">
    <property type="entry name" value="AIF_C"/>
    <property type="match status" value="1"/>
</dbReference>
<name>A0ABM1E4N0_PRICU</name>
<evidence type="ECO:0000259" key="15">
    <source>
        <dbReference type="Pfam" id="PF16020"/>
    </source>
</evidence>
<organism evidence="16 21">
    <name type="scientific">Priapulus caudatus</name>
    <name type="common">Priapulid worm</name>
    <dbReference type="NCBI Taxonomy" id="37621"/>
    <lineage>
        <taxon>Eukaryota</taxon>
        <taxon>Metazoa</taxon>
        <taxon>Ecdysozoa</taxon>
        <taxon>Scalidophora</taxon>
        <taxon>Priapulida</taxon>
        <taxon>Priapulimorpha</taxon>
        <taxon>Priapulimorphida</taxon>
        <taxon>Priapulidae</taxon>
        <taxon>Priapulus</taxon>
    </lineage>
</organism>
<evidence type="ECO:0000256" key="4">
    <source>
        <dbReference type="ARBA" id="ARBA00022630"/>
    </source>
</evidence>
<dbReference type="SUPFAM" id="SSF55424">
    <property type="entry name" value="FAD/NAD-linked reductases, dimerisation (C-terminal) domain"/>
    <property type="match status" value="1"/>
</dbReference>
<dbReference type="PRINTS" id="PR00411">
    <property type="entry name" value="PNDRDTASEI"/>
</dbReference>
<evidence type="ECO:0000313" key="19">
    <source>
        <dbReference type="RefSeq" id="XP_014667149.1"/>
    </source>
</evidence>
<dbReference type="InterPro" id="IPR016156">
    <property type="entry name" value="FAD/NAD-linked_Rdtase_dimer_sf"/>
</dbReference>
<evidence type="ECO:0000313" key="16">
    <source>
        <dbReference type="Proteomes" id="UP000695022"/>
    </source>
</evidence>
<dbReference type="RefSeq" id="XP_014667151.1">
    <property type="nucleotide sequence ID" value="XM_014811665.1"/>
</dbReference>
<evidence type="ECO:0000256" key="10">
    <source>
        <dbReference type="ARBA" id="ARBA00023128"/>
    </source>
</evidence>
<keyword evidence="6" id="KW-0274">FAD</keyword>
<dbReference type="SMART" id="SM01353">
    <property type="entry name" value="AIF_C"/>
    <property type="match status" value="1"/>
</dbReference>
<dbReference type="RefSeq" id="XP_014667150.1">
    <property type="nucleotide sequence ID" value="XM_014811664.1"/>
</dbReference>
<reference evidence="17 18" key="1">
    <citation type="submission" date="2025-05" db="UniProtKB">
        <authorList>
            <consortium name="RefSeq"/>
        </authorList>
    </citation>
    <scope>IDENTIFICATION</scope>
</reference>
<keyword evidence="8" id="KW-0560">Oxidoreductase</keyword>
<dbReference type="RefSeq" id="XP_014667147.1">
    <property type="nucleotide sequence ID" value="XM_014811661.1"/>
</dbReference>
<dbReference type="SUPFAM" id="SSF51905">
    <property type="entry name" value="FAD/NAD(P)-binding domain"/>
    <property type="match status" value="2"/>
</dbReference>
<comment type="cofactor">
    <cofactor evidence="1">
        <name>FAD</name>
        <dbReference type="ChEBI" id="CHEBI:57692"/>
    </cofactor>
</comment>
<dbReference type="PANTHER" id="PTHR43557:SF4">
    <property type="entry name" value="APOPTOSIS-INDUCING FACTOR 1, MITOCHONDRIAL"/>
    <property type="match status" value="1"/>
</dbReference>
<feature type="domain" description="Deltamethrin resistance protein prag01" evidence="15">
    <location>
        <begin position="49"/>
        <end position="98"/>
    </location>
</feature>
<keyword evidence="16" id="KW-1185">Reference proteome</keyword>
<evidence type="ECO:0000313" key="18">
    <source>
        <dbReference type="RefSeq" id="XP_014667147.1"/>
    </source>
</evidence>
<keyword evidence="5" id="KW-0053">Apoptosis</keyword>
<feature type="region of interest" description="Disordered" evidence="12">
    <location>
        <begin position="32"/>
        <end position="54"/>
    </location>
</feature>
<dbReference type="Gene3D" id="3.50.50.60">
    <property type="entry name" value="FAD/NAD(P)-binding domain"/>
    <property type="match status" value="2"/>
</dbReference>
<protein>
    <submittedName>
        <fullName evidence="17 18">Apoptosis-inducing factor 1, mitochondrial-like</fullName>
    </submittedName>
</protein>
<dbReference type="Proteomes" id="UP000695022">
    <property type="component" value="Unplaced"/>
</dbReference>
<dbReference type="InterPro" id="IPR029324">
    <property type="entry name" value="AIF_C"/>
</dbReference>
<feature type="domain" description="Mitochondrial apoptosis-inducing factor C-terminal" evidence="14">
    <location>
        <begin position="472"/>
        <end position="598"/>
    </location>
</feature>
<feature type="domain" description="FAD/NAD(P)-binding" evidence="13">
    <location>
        <begin position="139"/>
        <end position="468"/>
    </location>
</feature>
<comment type="similarity">
    <text evidence="3">Belongs to the FAD-dependent oxidoreductase family.</text>
</comment>
<evidence type="ECO:0000256" key="3">
    <source>
        <dbReference type="ARBA" id="ARBA00006442"/>
    </source>
</evidence>
<evidence type="ECO:0000256" key="6">
    <source>
        <dbReference type="ARBA" id="ARBA00022827"/>
    </source>
</evidence>
<dbReference type="Gene3D" id="3.30.390.30">
    <property type="match status" value="1"/>
</dbReference>
<dbReference type="PRINTS" id="PR00368">
    <property type="entry name" value="FADPNR"/>
</dbReference>
<evidence type="ECO:0000256" key="12">
    <source>
        <dbReference type="SAM" id="MobiDB-lite"/>
    </source>
</evidence>
<dbReference type="PANTHER" id="PTHR43557">
    <property type="entry name" value="APOPTOSIS-INDUCING FACTOR 1"/>
    <property type="match status" value="1"/>
</dbReference>
<evidence type="ECO:0000313" key="20">
    <source>
        <dbReference type="RefSeq" id="XP_014667150.1"/>
    </source>
</evidence>
<dbReference type="Pfam" id="PF16020">
    <property type="entry name" value="Deltameth_res"/>
    <property type="match status" value="1"/>
</dbReference>
<dbReference type="InterPro" id="IPR031973">
    <property type="entry name" value="Deltameth_res_prag01"/>
</dbReference>
<feature type="region of interest" description="Disordered" evidence="12">
    <location>
        <begin position="530"/>
        <end position="560"/>
    </location>
</feature>
<evidence type="ECO:0000313" key="21">
    <source>
        <dbReference type="RefSeq" id="XP_014667151.1"/>
    </source>
</evidence>
<evidence type="ECO:0000256" key="7">
    <source>
        <dbReference type="ARBA" id="ARBA00022946"/>
    </source>
</evidence>
<feature type="compositionally biased region" description="Polar residues" evidence="12">
    <location>
        <begin position="32"/>
        <end position="50"/>
    </location>
</feature>
<evidence type="ECO:0000256" key="8">
    <source>
        <dbReference type="ARBA" id="ARBA00023002"/>
    </source>
</evidence>
<evidence type="ECO:0000256" key="9">
    <source>
        <dbReference type="ARBA" id="ARBA00023027"/>
    </source>
</evidence>
<comment type="catalytic activity">
    <reaction evidence="11">
        <text>A + NADH + H(+) = AH2 + NAD(+)</text>
        <dbReference type="Rhea" id="RHEA:11356"/>
        <dbReference type="ChEBI" id="CHEBI:13193"/>
        <dbReference type="ChEBI" id="CHEBI:15378"/>
        <dbReference type="ChEBI" id="CHEBI:17499"/>
        <dbReference type="ChEBI" id="CHEBI:57540"/>
        <dbReference type="ChEBI" id="CHEBI:57945"/>
    </reaction>
</comment>
<accession>A0ABM1E4N0</accession>
<evidence type="ECO:0000259" key="13">
    <source>
        <dbReference type="Pfam" id="PF07992"/>
    </source>
</evidence>
<evidence type="ECO:0000256" key="5">
    <source>
        <dbReference type="ARBA" id="ARBA00022703"/>
    </source>
</evidence>
<comment type="subcellular location">
    <subcellularLocation>
        <location evidence="2">Mitochondrion</location>
    </subcellularLocation>
</comment>